<dbReference type="Proteomes" id="UP000828941">
    <property type="component" value="Chromosome 9"/>
</dbReference>
<evidence type="ECO:0000313" key="1">
    <source>
        <dbReference type="EMBL" id="KAI4322835.1"/>
    </source>
</evidence>
<organism evidence="1 2">
    <name type="scientific">Bauhinia variegata</name>
    <name type="common">Purple orchid tree</name>
    <name type="synonym">Phanera variegata</name>
    <dbReference type="NCBI Taxonomy" id="167791"/>
    <lineage>
        <taxon>Eukaryota</taxon>
        <taxon>Viridiplantae</taxon>
        <taxon>Streptophyta</taxon>
        <taxon>Embryophyta</taxon>
        <taxon>Tracheophyta</taxon>
        <taxon>Spermatophyta</taxon>
        <taxon>Magnoliopsida</taxon>
        <taxon>eudicotyledons</taxon>
        <taxon>Gunneridae</taxon>
        <taxon>Pentapetalae</taxon>
        <taxon>rosids</taxon>
        <taxon>fabids</taxon>
        <taxon>Fabales</taxon>
        <taxon>Fabaceae</taxon>
        <taxon>Cercidoideae</taxon>
        <taxon>Cercideae</taxon>
        <taxon>Bauhiniinae</taxon>
        <taxon>Bauhinia</taxon>
    </lineage>
</organism>
<keyword evidence="2" id="KW-1185">Reference proteome</keyword>
<proteinExistence type="predicted"/>
<reference evidence="1 2" key="1">
    <citation type="journal article" date="2022" name="DNA Res.">
        <title>Chromosomal-level genome assembly of the orchid tree Bauhinia variegata (Leguminosae; Cercidoideae) supports the allotetraploid origin hypothesis of Bauhinia.</title>
        <authorList>
            <person name="Zhong Y."/>
            <person name="Chen Y."/>
            <person name="Zheng D."/>
            <person name="Pang J."/>
            <person name="Liu Y."/>
            <person name="Luo S."/>
            <person name="Meng S."/>
            <person name="Qian L."/>
            <person name="Wei D."/>
            <person name="Dai S."/>
            <person name="Zhou R."/>
        </authorList>
    </citation>
    <scope>NUCLEOTIDE SEQUENCE [LARGE SCALE GENOMIC DNA]</scope>
    <source>
        <strain evidence="1">BV-YZ2020</strain>
    </source>
</reference>
<accession>A0ACB9MIQ6</accession>
<sequence>MAIQVFMGFKKASFCILSVLLLLTSAVSLKDKDETKEEFLSQLLDPTSGLLDEDTAELLWTSCRADLIHLEKEVEDLKLCFPEESSTGTDVINPEIRSLVRDNFQKLITAHHPQLRQILLQCLRKNNLPFQVSGEDDGSKIRHFTFLELFFSRSNVPRRNLALELPQRSPKLSPPSTQSSHRVLKSKSSKKKKADKQSDHEKLIILAVVVTASVTFVLAALLFVCCSMCCRTGRDSKNDEKPLLSLSMSDYSVGSSNNAFGNSMKEENFRFQSSSNDLLNQQKTSSFDGTTLKESASIGANAAARPSFELKPPPGRVVPSGLPPLKPPPGRPDLLPPQPPFVVNAPPSSPPPPPPPPTPPPAQPQTVKPPLAAGAPPPPGAPAPPPPPIPRGSKPGGPRPPGPPPPPAPRGARPGARVPPIGRRGSRRSASGRKVAENIVDGSQGEAGVPKTKLKPFFWDKVQANSEQAMVWSQLKAGSFQFNEEMIETLFGYTATDKSKVERKKDSAQDRPQYMQIIEVKKAQNLSILLKALNVTTEEVCDALLEGNELPSEFLQTLLKMAPTSEEELKLRLYSGPLTQLGPADRFLKALVEIPFAFKRLETLLFMGTLEEDLSGTMESFDILEVACKELKNSRLFLKLLEAVLKTGNRMNDGTFRGGAMAFKLDTLLKLSDVKGVDGKTTLLHFVVQEISRGEGVRAARMARESKSFSSIKTEDLLEDITTETEEHFRELGLGVVSRLSSELENIKKAAAIDADSLTSTTAKLGHGLLKTRDFVNTELKSAEGDKGFYETVESFVESAEDDVKQLLEEEQKIMALVKSTGDYFHGNAGKDEGLRLFVVVRDFLIMLDKVCREVRERNAQNQKKPTPAPAPAKTQKPESNNKNKHKNKNKNKASRPSDRRPPSDLRDRLFPQIKDRRMDDFSSDDDSD</sequence>
<name>A0ACB9MIQ6_BAUVA</name>
<gene>
    <name evidence="1" type="ORF">L6164_022491</name>
</gene>
<evidence type="ECO:0000313" key="2">
    <source>
        <dbReference type="Proteomes" id="UP000828941"/>
    </source>
</evidence>
<comment type="caution">
    <text evidence="1">The sequence shown here is derived from an EMBL/GenBank/DDBJ whole genome shotgun (WGS) entry which is preliminary data.</text>
</comment>
<dbReference type="EMBL" id="CM039434">
    <property type="protein sequence ID" value="KAI4322835.1"/>
    <property type="molecule type" value="Genomic_DNA"/>
</dbReference>
<protein>
    <submittedName>
        <fullName evidence="1">Uncharacterized protein</fullName>
    </submittedName>
</protein>